<feature type="region of interest" description="Disordered" evidence="1">
    <location>
        <begin position="281"/>
        <end position="306"/>
    </location>
</feature>
<keyword evidence="3" id="KW-1185">Reference proteome</keyword>
<dbReference type="GO" id="GO:0042546">
    <property type="term" value="P:cell wall biogenesis"/>
    <property type="evidence" value="ECO:0000318"/>
    <property type="project" value="GO_Central"/>
</dbReference>
<dbReference type="RefSeq" id="XP_035540264.1">
    <property type="nucleotide sequence ID" value="XM_035684371.1"/>
</dbReference>
<feature type="compositionally biased region" description="Pro residues" evidence="1">
    <location>
        <begin position="12"/>
        <end position="22"/>
    </location>
</feature>
<dbReference type="GO" id="GO:0005794">
    <property type="term" value="C:Golgi apparatus"/>
    <property type="evidence" value="ECO:0000318"/>
    <property type="project" value="GO_Central"/>
</dbReference>
<feature type="domain" description="Nucleotide-diphospho-sugar transferase" evidence="2">
    <location>
        <begin position="1460"/>
        <end position="1681"/>
    </location>
</feature>
<feature type="compositionally biased region" description="Pro residues" evidence="1">
    <location>
        <begin position="99"/>
        <end position="123"/>
    </location>
</feature>
<feature type="compositionally biased region" description="Polar residues" evidence="1">
    <location>
        <begin position="132"/>
        <end position="142"/>
    </location>
</feature>
<feature type="compositionally biased region" description="Basic and acidic residues" evidence="1">
    <location>
        <begin position="519"/>
        <end position="540"/>
    </location>
</feature>
<feature type="compositionally biased region" description="Basic residues" evidence="1">
    <location>
        <begin position="1010"/>
        <end position="1020"/>
    </location>
</feature>
<reference evidence="4" key="1">
    <citation type="submission" date="2025-08" db="UniProtKB">
        <authorList>
            <consortium name="RefSeq"/>
        </authorList>
    </citation>
    <scope>IDENTIFICATION</scope>
    <source>
        <tissue evidence="4">Leaves</tissue>
    </source>
</reference>
<dbReference type="PANTHER" id="PTHR47483">
    <property type="entry name" value="BETA-ARABINOFURANOSYLTRANSFERASE RAY1"/>
    <property type="match status" value="1"/>
</dbReference>
<dbReference type="OrthoDB" id="540503at2759"/>
<feature type="compositionally biased region" description="Acidic residues" evidence="1">
    <location>
        <begin position="541"/>
        <end position="550"/>
    </location>
</feature>
<dbReference type="InParanoid" id="A0A6P9DYD3"/>
<dbReference type="GO" id="GO:0016757">
    <property type="term" value="F:glycosyltransferase activity"/>
    <property type="evidence" value="ECO:0000318"/>
    <property type="project" value="GO_Central"/>
</dbReference>
<dbReference type="KEGG" id="jre:108989722"/>
<feature type="region of interest" description="Disordered" evidence="1">
    <location>
        <begin position="501"/>
        <end position="552"/>
    </location>
</feature>
<dbReference type="InterPro" id="IPR044575">
    <property type="entry name" value="RAY1-like"/>
</dbReference>
<evidence type="ECO:0000313" key="3">
    <source>
        <dbReference type="Proteomes" id="UP000235220"/>
    </source>
</evidence>
<organism evidence="3 4">
    <name type="scientific">Juglans regia</name>
    <name type="common">English walnut</name>
    <dbReference type="NCBI Taxonomy" id="51240"/>
    <lineage>
        <taxon>Eukaryota</taxon>
        <taxon>Viridiplantae</taxon>
        <taxon>Streptophyta</taxon>
        <taxon>Embryophyta</taxon>
        <taxon>Tracheophyta</taxon>
        <taxon>Spermatophyta</taxon>
        <taxon>Magnoliopsida</taxon>
        <taxon>eudicotyledons</taxon>
        <taxon>Gunneridae</taxon>
        <taxon>Pentapetalae</taxon>
        <taxon>rosids</taxon>
        <taxon>fabids</taxon>
        <taxon>Fagales</taxon>
        <taxon>Juglandaceae</taxon>
        <taxon>Juglans</taxon>
    </lineage>
</organism>
<accession>A0A6P9DYD3</accession>
<feature type="compositionally biased region" description="Polar residues" evidence="1">
    <location>
        <begin position="281"/>
        <end position="297"/>
    </location>
</feature>
<feature type="compositionally biased region" description="Polar residues" evidence="1">
    <location>
        <begin position="714"/>
        <end position="727"/>
    </location>
</feature>
<feature type="compositionally biased region" description="Pro residues" evidence="1">
    <location>
        <begin position="53"/>
        <end position="91"/>
    </location>
</feature>
<dbReference type="Proteomes" id="UP000235220">
    <property type="component" value="Chromosome 13"/>
</dbReference>
<protein>
    <submittedName>
        <fullName evidence="4">Uncharacterized protein LOC108989722</fullName>
    </submittedName>
</protein>
<dbReference type="PANTHER" id="PTHR47483:SF1">
    <property type="entry name" value="BETA-ARABINOFURANOSYLTRANSFERASE RAY1"/>
    <property type="match status" value="1"/>
</dbReference>
<feature type="compositionally biased region" description="Low complexity" evidence="1">
    <location>
        <begin position="631"/>
        <end position="644"/>
    </location>
</feature>
<proteinExistence type="predicted"/>
<dbReference type="Pfam" id="PF03407">
    <property type="entry name" value="Nucleotid_trans"/>
    <property type="match status" value="1"/>
</dbReference>
<evidence type="ECO:0000256" key="1">
    <source>
        <dbReference type="SAM" id="MobiDB-lite"/>
    </source>
</evidence>
<dbReference type="GeneID" id="108989722"/>
<feature type="compositionally biased region" description="Basic and acidic residues" evidence="1">
    <location>
        <begin position="798"/>
        <end position="927"/>
    </location>
</feature>
<feature type="compositionally biased region" description="Basic and acidic residues" evidence="1">
    <location>
        <begin position="698"/>
        <end position="709"/>
    </location>
</feature>
<feature type="compositionally biased region" description="Basic residues" evidence="1">
    <location>
        <begin position="981"/>
        <end position="1000"/>
    </location>
</feature>
<evidence type="ECO:0000259" key="2">
    <source>
        <dbReference type="Pfam" id="PF03407"/>
    </source>
</evidence>
<name>A0A6P9DYD3_JUGRE</name>
<evidence type="ECO:0000313" key="4">
    <source>
        <dbReference type="RefSeq" id="XP_035540264.1"/>
    </source>
</evidence>
<feature type="compositionally biased region" description="Basic and acidic residues" evidence="1">
    <location>
        <begin position="681"/>
        <end position="690"/>
    </location>
</feature>
<feature type="region of interest" description="Disordered" evidence="1">
    <location>
        <begin position="623"/>
        <end position="1020"/>
    </location>
</feature>
<feature type="compositionally biased region" description="Polar residues" evidence="1">
    <location>
        <begin position="667"/>
        <end position="680"/>
    </location>
</feature>
<sequence>MDAYQQPQRYMRPPPPPPPPSTSDPHHQQFQHHQQPPPPWFSNQFQYHHSQSPSPPPLQWAPPPPPPHSDHLPPPGSAYPTPPHPYPAHPPPLHHHNQFPPPPPSRTHVPPHLPPPPPPPPHSQFPQSYPQASQDWGSTNWPHHQGWSYPAHNNEEDWAARARAWADAKTAMENQHSQSQFTPVGRVEDQSHYYDQYPQAVDAHYPDIQDQSLSAPSYQQFPVSGAPLHQPSIVYSQEIASIGSELSSYVPDARLPYNIRDGTSAGDSSAVFHHQGNVLTSSSVHQQEVPSSYSSITGKEDKTDQNEQSYKLLPLPNSSAQEGQHHLPMHVPFTYGNQSADATTNLADQPLDFAPRFNRDRDQHMQSTYSHHDSIGPVRSIDPVAAVHSINSWTPPITPGLVYPSISPDITSGAQQHDPSLAIQSPVPGHVATPFGRFHGPGQPAIPSGGIPFALSTGPALHPTTAFSGDAYGISTVSERPKKPSVPNWLKEEIKKAVITSSSVDHPKEVTQTVEDEGIDKSIGKGDQADSKSIDSSRSTEEEEDEDDVEAERTAAINQEIKRVLTEVLLKVTDELFDEIATKVIGEDDLTVGVEQNTITSNHKESPSSLTAVPVPKASAKVLIPGSANDSNTKSVSEKSSSSSPGDILGLGNYASDDEDGDDEMRSSSLTNSNQQSGIKTRTEDTHEAAENGISKLELQEHSRSKKNMESGMGKTSSIEPKNTNGAAISELNDNRVDGGLGHAYSSEVVSEDGDEGIAVGGKMLDRTNGSKNTVGVMESGQPGEYVSFKKTSTNDPQHSETGMKLDKSDRQESKKSSGKDFVKEGEGSKIKADAKGEEKRRRPDERHPRKDKEDDWNGPKERIKEPGEKAKQSEARKKSDHLDVKEDRKEGERFHRGSAKEDTSRKREHRKNEEDGSRKKNASESSRHKRRRSSSISSKGRNSKDISVSHANNSSDEASDDSKRKMQSRKRNTPPSPVRSRGRQVSRSPHSKHSQRRHSPYSSLDPTRGRRSRSKSPVRRHRAFQVGLWSIWLSGFVLIGISLYSTQRLPTLKDHRIRVTKLDQKAVGDPDNPKITIFSAPSPFNGSVGARQSLAVRSWLALSPQITVVLFSQDPSVVSFAVPFGSRVLVEPNIDFTFLGSPFFHSMIARSRSFTSDIFVVIDPETILLPDFISTLNYVYELDRDWLLVASSRNFSYFPLYLDEAGKHWRRGDGKWVRTQELQELLSKTWRWNRCEGRMLMAWNSGDWPLHTGVLPPFLYGKGIHNHWIINEAVSSELRFVFDASWTISSFHLNHQDHWPNGIVGDSRVSDIEKRRWEYVGNSLIGALYGSLLYREANYSSLIKLLKCSGQYVFTNTTEKTVYPYGYQSARSLCKRRILHSWWKKRIMACVDAIKSLDKILDCSLKDQMRPSAPLDFAFSLESLLPLIADKNKTIVLAVAGYSYKDMLMNWVCRLRRLLITNFMICALDQETYSFSVLQGLPVFKDPLAPNNISFNECHFGTKCFQRVTKVKSRMVLNILKLGYNVLLSDVDVYWFMNPLPLLHSLGPAVLVAQSDEFNMTGPINLPRRLNSGFYFARSDNSTIAAMEKVVKHAAMSALSEQPSFYDTLCGESGSNRVGDNRCVEPETNLTVHFLDRNLFPNGAYLDLWRKKNVKAACVKMGCFVLHNNWIGGRLKKLERQVLSGLWDYDSSTRMCLQNLH</sequence>
<dbReference type="InterPro" id="IPR005069">
    <property type="entry name" value="Nucl-diP-sugar_transferase"/>
</dbReference>
<gene>
    <name evidence="4" type="primary">LOC108989722</name>
</gene>
<feature type="region of interest" description="Disordered" evidence="1">
    <location>
        <begin position="1"/>
        <end position="152"/>
    </location>
</feature>